<keyword evidence="1" id="KW-1133">Transmembrane helix</keyword>
<feature type="transmembrane region" description="Helical" evidence="1">
    <location>
        <begin position="114"/>
        <end position="137"/>
    </location>
</feature>
<sequence>MANFKTHLGAATLISGAAATTVADIGLVDAHQAPLLFALGVLGGLLPDIDADNSTPVRLVFTLLGLAAAFEAVFYMLEHYRFSISELCVLAAAVFAAVRYLVFELFLRLTEHRGVFHSLLAVVFFTLLTTSLSYHFTSASPRLAWLQGLFVGLGYCVHLTLDELFSVDLLGGRLKRSFGTALKPFGRDLKATLAMGALTVALANTLPNPQILTNLLSRETLIEPVQEKLWPARGRWFAQWRHPRPRTGRLLVLE</sequence>
<accession>A0AAU9C1A6</accession>
<evidence type="ECO:0000313" key="2">
    <source>
        <dbReference type="EMBL" id="BCX89713.1"/>
    </source>
</evidence>
<dbReference type="EMBL" id="AP024718">
    <property type="protein sequence ID" value="BCX89713.1"/>
    <property type="molecule type" value="Genomic_DNA"/>
</dbReference>
<proteinExistence type="predicted"/>
<protein>
    <recommendedName>
        <fullName evidence="4">Metal-dependent hydrolase</fullName>
    </recommendedName>
</protein>
<dbReference type="KEGG" id="meiy:MIN45_P2086"/>
<feature type="transmembrane region" description="Helical" evidence="1">
    <location>
        <begin position="83"/>
        <end position="102"/>
    </location>
</feature>
<dbReference type="Pfam" id="PF04307">
    <property type="entry name" value="YdjM"/>
    <property type="match status" value="1"/>
</dbReference>
<dbReference type="AlphaFoldDB" id="A0AAU9C1A6"/>
<keyword evidence="1" id="KW-0812">Transmembrane</keyword>
<evidence type="ECO:0008006" key="4">
    <source>
        <dbReference type="Google" id="ProtNLM"/>
    </source>
</evidence>
<gene>
    <name evidence="2" type="ORF">MIN45_P2086</name>
</gene>
<dbReference type="Proteomes" id="UP001321450">
    <property type="component" value="Chromosome"/>
</dbReference>
<dbReference type="InterPro" id="IPR007404">
    <property type="entry name" value="YdjM-like"/>
</dbReference>
<keyword evidence="1" id="KW-0472">Membrane</keyword>
<feature type="transmembrane region" description="Helical" evidence="1">
    <location>
        <begin position="143"/>
        <end position="161"/>
    </location>
</feature>
<evidence type="ECO:0000256" key="1">
    <source>
        <dbReference type="SAM" id="Phobius"/>
    </source>
</evidence>
<feature type="transmembrane region" description="Helical" evidence="1">
    <location>
        <begin position="56"/>
        <end position="77"/>
    </location>
</feature>
<reference evidence="3" key="1">
    <citation type="journal article" date="2024" name="Int. J. Syst. Evol. Microbiol.">
        <title>Methylomarinovum tepidoasis sp. nov., a moderately thermophilic methanotroph of the family Methylothermaceae isolated from a deep-sea hydrothermal field.</title>
        <authorList>
            <person name="Hirayama H."/>
            <person name="Takaki Y."/>
            <person name="Abe M."/>
            <person name="Miyazaki M."/>
            <person name="Uematsu K."/>
            <person name="Matsui Y."/>
            <person name="Takai K."/>
        </authorList>
    </citation>
    <scope>NUCLEOTIDE SEQUENCE [LARGE SCALE GENOMIC DNA]</scope>
    <source>
        <strain evidence="3">IN45</strain>
    </source>
</reference>
<evidence type="ECO:0000313" key="3">
    <source>
        <dbReference type="Proteomes" id="UP001321450"/>
    </source>
</evidence>
<dbReference type="RefSeq" id="WP_286292177.1">
    <property type="nucleotide sequence ID" value="NZ_AP024718.1"/>
</dbReference>
<name>A0AAU9C1A6_9GAMM</name>
<keyword evidence="3" id="KW-1185">Reference proteome</keyword>
<organism evidence="2 3">
    <name type="scientific">Methylomarinovum tepidoasis</name>
    <dbReference type="NCBI Taxonomy" id="2840183"/>
    <lineage>
        <taxon>Bacteria</taxon>
        <taxon>Pseudomonadati</taxon>
        <taxon>Pseudomonadota</taxon>
        <taxon>Gammaproteobacteria</taxon>
        <taxon>Methylococcales</taxon>
        <taxon>Methylothermaceae</taxon>
        <taxon>Methylomarinovum</taxon>
    </lineage>
</organism>